<evidence type="ECO:0000313" key="1">
    <source>
        <dbReference type="EMBL" id="TWU19591.1"/>
    </source>
</evidence>
<accession>A0A5C6C7W7</accession>
<reference evidence="1 2" key="1">
    <citation type="journal article" date="2020" name="Antonie Van Leeuwenhoek">
        <title>Rhodopirellula heiligendammensis sp. nov., Rhodopirellula pilleata sp. nov., and Rhodopirellula solitaria sp. nov. isolated from natural or artificial marine surfaces in Northern Germany and California, USA, and emended description of the genus Rhodopirellula.</title>
        <authorList>
            <person name="Kallscheuer N."/>
            <person name="Wiegand S."/>
            <person name="Jogler M."/>
            <person name="Boedeker C."/>
            <person name="Peeters S.H."/>
            <person name="Rast P."/>
            <person name="Heuer A."/>
            <person name="Jetten M.S.M."/>
            <person name="Rohde M."/>
            <person name="Jogler C."/>
        </authorList>
    </citation>
    <scope>NUCLEOTIDE SEQUENCE [LARGE SCALE GENOMIC DNA]</scope>
    <source>
        <strain evidence="1 2">Poly21</strain>
    </source>
</reference>
<dbReference type="AlphaFoldDB" id="A0A5C6C7W7"/>
<sequence>MQSPIITCKSRPRPDHNLDQITIDTRRGDGHSGATKLAAVPADIYVPDMKAMHNSLPATYSPWGIDSQLKPLLNSFPGRNRGTSLYESLCDCGRKQAQTLQKHDETGNVRLADVSMQPPPLFANEGAITPSNPSD</sequence>
<gene>
    <name evidence="1" type="ORF">Poly21_17660</name>
</gene>
<dbReference type="RefSeq" id="WP_146406370.1">
    <property type="nucleotide sequence ID" value="NZ_SJPU01000001.1"/>
</dbReference>
<proteinExistence type="predicted"/>
<protein>
    <submittedName>
        <fullName evidence="1">Uncharacterized protein</fullName>
    </submittedName>
</protein>
<name>A0A5C6C7W7_9BACT</name>
<dbReference type="Proteomes" id="UP000319908">
    <property type="component" value="Unassembled WGS sequence"/>
</dbReference>
<organism evidence="1 2">
    <name type="scientific">Allorhodopirellula heiligendammensis</name>
    <dbReference type="NCBI Taxonomy" id="2714739"/>
    <lineage>
        <taxon>Bacteria</taxon>
        <taxon>Pseudomonadati</taxon>
        <taxon>Planctomycetota</taxon>
        <taxon>Planctomycetia</taxon>
        <taxon>Pirellulales</taxon>
        <taxon>Pirellulaceae</taxon>
        <taxon>Allorhodopirellula</taxon>
    </lineage>
</organism>
<evidence type="ECO:0000313" key="2">
    <source>
        <dbReference type="Proteomes" id="UP000319908"/>
    </source>
</evidence>
<comment type="caution">
    <text evidence="1">The sequence shown here is derived from an EMBL/GenBank/DDBJ whole genome shotgun (WGS) entry which is preliminary data.</text>
</comment>
<keyword evidence="2" id="KW-1185">Reference proteome</keyword>
<dbReference type="EMBL" id="SJPU01000001">
    <property type="protein sequence ID" value="TWU19591.1"/>
    <property type="molecule type" value="Genomic_DNA"/>
</dbReference>